<evidence type="ECO:0000256" key="2">
    <source>
        <dbReference type="ARBA" id="ARBA00022980"/>
    </source>
</evidence>
<dbReference type="GO" id="GO:0006412">
    <property type="term" value="P:translation"/>
    <property type="evidence" value="ECO:0007669"/>
    <property type="project" value="InterPro"/>
</dbReference>
<accession>W2S3B2</accession>
<name>W2S3B2_CYPE1</name>
<sequence>MAQPTSHRVASCCYKSFVRDLTRQLQPRRSMVTIQRGRPEKIKPPEDLPDTFWSQLPNRLRPDHGRREIIIHQAPPAEREQCKEPLKVVDAAELARLDPTGARSKLFDAENRDRAKPGDILLATFKGGEPFSGVIMSIKGSGPHKAVLLRNHLTSIGTEMSIKVHSPGVQSMEIVQRAPKRKRRAKLTYLRKPKHDVGSVQKIVDQYMRERALLTGKKVASTGFKRKKGRR</sequence>
<dbReference type="GO" id="GO:0003735">
    <property type="term" value="F:structural constituent of ribosome"/>
    <property type="evidence" value="ECO:0007669"/>
    <property type="project" value="InterPro"/>
</dbReference>
<dbReference type="Gene3D" id="2.30.30.790">
    <property type="match status" value="1"/>
</dbReference>
<dbReference type="HOGENOM" id="CLU_076387_0_0_1"/>
<keyword evidence="2 4" id="KW-0689">Ribosomal protein</keyword>
<protein>
    <submittedName>
        <fullName evidence="4">Ribosomal protein L19</fullName>
    </submittedName>
</protein>
<dbReference type="GeneID" id="19969019"/>
<reference evidence="4 5" key="1">
    <citation type="submission" date="2013-03" db="EMBL/GenBank/DDBJ databases">
        <title>The Genome Sequence of Phialophora europaea CBS 101466.</title>
        <authorList>
            <consortium name="The Broad Institute Genomics Platform"/>
            <person name="Cuomo C."/>
            <person name="de Hoog S."/>
            <person name="Gorbushina A."/>
            <person name="Walker B."/>
            <person name="Young S.K."/>
            <person name="Zeng Q."/>
            <person name="Gargeya S."/>
            <person name="Fitzgerald M."/>
            <person name="Haas B."/>
            <person name="Abouelleil A."/>
            <person name="Allen A.W."/>
            <person name="Alvarado L."/>
            <person name="Arachchi H.M."/>
            <person name="Berlin A.M."/>
            <person name="Chapman S.B."/>
            <person name="Gainer-Dewar J."/>
            <person name="Goldberg J."/>
            <person name="Griggs A."/>
            <person name="Gujja S."/>
            <person name="Hansen M."/>
            <person name="Howarth C."/>
            <person name="Imamovic A."/>
            <person name="Ireland A."/>
            <person name="Larimer J."/>
            <person name="McCowan C."/>
            <person name="Murphy C."/>
            <person name="Pearson M."/>
            <person name="Poon T.W."/>
            <person name="Priest M."/>
            <person name="Roberts A."/>
            <person name="Saif S."/>
            <person name="Shea T."/>
            <person name="Sisk P."/>
            <person name="Sykes S."/>
            <person name="Wortman J."/>
            <person name="Nusbaum C."/>
            <person name="Birren B."/>
        </authorList>
    </citation>
    <scope>NUCLEOTIDE SEQUENCE [LARGE SCALE GENOMIC DNA]</scope>
    <source>
        <strain evidence="4 5">CBS 101466</strain>
    </source>
</reference>
<dbReference type="SUPFAM" id="SSF50104">
    <property type="entry name" value="Translation proteins SH3-like domain"/>
    <property type="match status" value="1"/>
</dbReference>
<evidence type="ECO:0000313" key="5">
    <source>
        <dbReference type="Proteomes" id="UP000030752"/>
    </source>
</evidence>
<evidence type="ECO:0000256" key="1">
    <source>
        <dbReference type="ARBA" id="ARBA00005781"/>
    </source>
</evidence>
<dbReference type="FunCoup" id="W2S3B2">
    <property type="interactions" value="221"/>
</dbReference>
<dbReference type="PANTHER" id="PTHR15680">
    <property type="entry name" value="RIBOSOMAL PROTEIN L19"/>
    <property type="match status" value="1"/>
</dbReference>
<dbReference type="InterPro" id="IPR038657">
    <property type="entry name" value="Ribosomal_bL19_sf"/>
</dbReference>
<dbReference type="STRING" id="1220924.W2S3B2"/>
<dbReference type="OrthoDB" id="432645at2759"/>
<dbReference type="PANTHER" id="PTHR15680:SF9">
    <property type="entry name" value="LARGE RIBOSOMAL SUBUNIT PROTEIN BL19M"/>
    <property type="match status" value="1"/>
</dbReference>
<evidence type="ECO:0000313" key="4">
    <source>
        <dbReference type="EMBL" id="ETN42523.1"/>
    </source>
</evidence>
<proteinExistence type="inferred from homology"/>
<dbReference type="AlphaFoldDB" id="W2S3B2"/>
<evidence type="ECO:0000256" key="3">
    <source>
        <dbReference type="ARBA" id="ARBA00023274"/>
    </source>
</evidence>
<keyword evidence="3" id="KW-0687">Ribonucleoprotein</keyword>
<keyword evidence="5" id="KW-1185">Reference proteome</keyword>
<organism evidence="4 5">
    <name type="scientific">Cyphellophora europaea (strain CBS 101466)</name>
    <name type="common">Phialophora europaea</name>
    <dbReference type="NCBI Taxonomy" id="1220924"/>
    <lineage>
        <taxon>Eukaryota</taxon>
        <taxon>Fungi</taxon>
        <taxon>Dikarya</taxon>
        <taxon>Ascomycota</taxon>
        <taxon>Pezizomycotina</taxon>
        <taxon>Eurotiomycetes</taxon>
        <taxon>Chaetothyriomycetidae</taxon>
        <taxon>Chaetothyriales</taxon>
        <taxon>Cyphellophoraceae</taxon>
        <taxon>Cyphellophora</taxon>
    </lineage>
</organism>
<comment type="similarity">
    <text evidence="1">Belongs to the bacterial ribosomal protein bL19 family.</text>
</comment>
<dbReference type="GO" id="GO:0005762">
    <property type="term" value="C:mitochondrial large ribosomal subunit"/>
    <property type="evidence" value="ECO:0007669"/>
    <property type="project" value="TreeGrafter"/>
</dbReference>
<dbReference type="InterPro" id="IPR008991">
    <property type="entry name" value="Translation_prot_SH3-like_sf"/>
</dbReference>
<dbReference type="InParanoid" id="W2S3B2"/>
<dbReference type="EMBL" id="KB822718">
    <property type="protein sequence ID" value="ETN42523.1"/>
    <property type="molecule type" value="Genomic_DNA"/>
</dbReference>
<dbReference type="Proteomes" id="UP000030752">
    <property type="component" value="Unassembled WGS sequence"/>
</dbReference>
<dbReference type="VEuPathDB" id="FungiDB:HMPREF1541_01680"/>
<dbReference type="eggNOG" id="KOG1698">
    <property type="taxonomic scope" value="Eukaryota"/>
</dbReference>
<dbReference type="RefSeq" id="XP_008714259.1">
    <property type="nucleotide sequence ID" value="XM_008716037.1"/>
</dbReference>
<dbReference type="InterPro" id="IPR001857">
    <property type="entry name" value="Ribosomal_bL19"/>
</dbReference>
<dbReference type="Pfam" id="PF01245">
    <property type="entry name" value="Ribosomal_L19"/>
    <property type="match status" value="1"/>
</dbReference>
<gene>
    <name evidence="4" type="ORF">HMPREF1541_01680</name>
</gene>